<name>A0ABP7BD41_9MICO</name>
<dbReference type="Proteomes" id="UP001410795">
    <property type="component" value="Unassembled WGS sequence"/>
</dbReference>
<proteinExistence type="predicted"/>
<evidence type="ECO:0000313" key="3">
    <source>
        <dbReference type="Proteomes" id="UP001410795"/>
    </source>
</evidence>
<keyword evidence="3" id="KW-1185">Reference proteome</keyword>
<feature type="region of interest" description="Disordered" evidence="1">
    <location>
        <begin position="48"/>
        <end position="78"/>
    </location>
</feature>
<evidence type="ECO:0000313" key="2">
    <source>
        <dbReference type="EMBL" id="GAA3655538.1"/>
    </source>
</evidence>
<evidence type="ECO:0008006" key="4">
    <source>
        <dbReference type="Google" id="ProtNLM"/>
    </source>
</evidence>
<dbReference type="EMBL" id="BAAAYV010000006">
    <property type="protein sequence ID" value="GAA3655538.1"/>
    <property type="molecule type" value="Genomic_DNA"/>
</dbReference>
<evidence type="ECO:0000256" key="1">
    <source>
        <dbReference type="SAM" id="MobiDB-lite"/>
    </source>
</evidence>
<gene>
    <name evidence="2" type="ORF">GCM10022202_14600</name>
</gene>
<reference evidence="3" key="1">
    <citation type="journal article" date="2019" name="Int. J. Syst. Evol. Microbiol.">
        <title>The Global Catalogue of Microorganisms (GCM) 10K type strain sequencing project: providing services to taxonomists for standard genome sequencing and annotation.</title>
        <authorList>
            <consortium name="The Broad Institute Genomics Platform"/>
            <consortium name="The Broad Institute Genome Sequencing Center for Infectious Disease"/>
            <person name="Wu L."/>
            <person name="Ma J."/>
        </authorList>
    </citation>
    <scope>NUCLEOTIDE SEQUENCE [LARGE SCALE GENOMIC DNA]</scope>
    <source>
        <strain evidence="3">JCM 16546</strain>
    </source>
</reference>
<feature type="compositionally biased region" description="Polar residues" evidence="1">
    <location>
        <begin position="50"/>
        <end position="61"/>
    </location>
</feature>
<accession>A0ABP7BD41</accession>
<protein>
    <recommendedName>
        <fullName evidence="4">DUF3558 domain-containing protein</fullName>
    </recommendedName>
</protein>
<comment type="caution">
    <text evidence="2">The sequence shown here is derived from an EMBL/GenBank/DDBJ whole genome shotgun (WGS) entry which is preliminary data.</text>
</comment>
<organism evidence="2 3">
    <name type="scientific">Microbacterium marinilacus</name>
    <dbReference type="NCBI Taxonomy" id="415209"/>
    <lineage>
        <taxon>Bacteria</taxon>
        <taxon>Bacillati</taxon>
        <taxon>Actinomycetota</taxon>
        <taxon>Actinomycetes</taxon>
        <taxon>Micrococcales</taxon>
        <taxon>Microbacteriaceae</taxon>
        <taxon>Microbacterium</taxon>
    </lineage>
</organism>
<sequence>MTRAAPRVYVTRDAGRATVTGMTARLAAVAGAALLLAVSLAGCAAEEPADTTTPSHFTPSASPGDASATPTADPVDLPTDCREILSDDVLAQLSDVPLNDAAFGESGPQDDGSLVCVWGDPGADTTNLATTIERMSRGPALALLNELMDDEDFSCWDADGGTRCEKTWENETYPVTDGRTLFWRQDVLIDTRYSNLAPEGYTASIVAALFD</sequence>